<accession>A0A4V1J1X8</accession>
<dbReference type="SUPFAM" id="SSF48452">
    <property type="entry name" value="TPR-like"/>
    <property type="match status" value="1"/>
</dbReference>
<dbReference type="PANTHER" id="PTHR46014">
    <property type="entry name" value="TETRATRICOPEPTIDE REPEAT PROTEIN 1"/>
    <property type="match status" value="1"/>
</dbReference>
<gene>
    <name evidence="3" type="ORF">SYNPS1DRAFT_13946</name>
</gene>
<evidence type="ECO:0000256" key="1">
    <source>
        <dbReference type="ARBA" id="ARBA00022737"/>
    </source>
</evidence>
<keyword evidence="4" id="KW-1185">Reference proteome</keyword>
<dbReference type="InterPro" id="IPR052769">
    <property type="entry name" value="TPR_domain_protein"/>
</dbReference>
<evidence type="ECO:0000256" key="2">
    <source>
        <dbReference type="ARBA" id="ARBA00022803"/>
    </source>
</evidence>
<keyword evidence="1" id="KW-0677">Repeat</keyword>
<dbReference type="AlphaFoldDB" id="A0A4V1J1X8"/>
<dbReference type="Proteomes" id="UP000278143">
    <property type="component" value="Unassembled WGS sequence"/>
</dbReference>
<dbReference type="PANTHER" id="PTHR46014:SF1">
    <property type="entry name" value="TETRATRICOPEPTIDE REPEAT PROTEIN 1"/>
    <property type="match status" value="1"/>
</dbReference>
<evidence type="ECO:0008006" key="5">
    <source>
        <dbReference type="Google" id="ProtNLM"/>
    </source>
</evidence>
<organism evidence="3 4">
    <name type="scientific">Syncephalis pseudoplumigaleata</name>
    <dbReference type="NCBI Taxonomy" id="1712513"/>
    <lineage>
        <taxon>Eukaryota</taxon>
        <taxon>Fungi</taxon>
        <taxon>Fungi incertae sedis</taxon>
        <taxon>Zoopagomycota</taxon>
        <taxon>Zoopagomycotina</taxon>
        <taxon>Zoopagomycetes</taxon>
        <taxon>Zoopagales</taxon>
        <taxon>Piptocephalidaceae</taxon>
        <taxon>Syncephalis</taxon>
    </lineage>
</organism>
<dbReference type="Pfam" id="PF07719">
    <property type="entry name" value="TPR_2"/>
    <property type="match status" value="1"/>
</dbReference>
<protein>
    <recommendedName>
        <fullName evidence="5">Tetratricopeptide repeat protein 1</fullName>
    </recommendedName>
</protein>
<evidence type="ECO:0000313" key="4">
    <source>
        <dbReference type="Proteomes" id="UP000278143"/>
    </source>
</evidence>
<dbReference type="InterPro" id="IPR013105">
    <property type="entry name" value="TPR_2"/>
</dbReference>
<keyword evidence="2" id="KW-0802">TPR repeat</keyword>
<sequence>MVLPPCRPTRRLRTTKWRWDEAGRLREESPAYRVCMLLQALEARLEALKQAGNTCFGQGKFEEAAAKYNEAIRECPAGHLEQLVAQPAEAVRSCDNALKLDATYVKARLRRAQANERVGSFAALKQAQEDYEQVEKESPQLAAACRAALLRLPDKMKAREQQEKDEMLGKLKDLGNSVLGKFGMSLDNFQMKPNNDGSGTYSLSFNK</sequence>
<dbReference type="OrthoDB" id="1872379at2759"/>
<reference evidence="4" key="1">
    <citation type="journal article" date="2018" name="Nat. Microbiol.">
        <title>Leveraging single-cell genomics to expand the fungal tree of life.</title>
        <authorList>
            <person name="Ahrendt S.R."/>
            <person name="Quandt C.A."/>
            <person name="Ciobanu D."/>
            <person name="Clum A."/>
            <person name="Salamov A."/>
            <person name="Andreopoulos B."/>
            <person name="Cheng J.F."/>
            <person name="Woyke T."/>
            <person name="Pelin A."/>
            <person name="Henrissat B."/>
            <person name="Reynolds N.K."/>
            <person name="Benny G.L."/>
            <person name="Smith M.E."/>
            <person name="James T.Y."/>
            <person name="Grigoriev I.V."/>
        </authorList>
    </citation>
    <scope>NUCLEOTIDE SEQUENCE [LARGE SCALE GENOMIC DNA]</scope>
    <source>
        <strain evidence="4">Benny S71-1</strain>
    </source>
</reference>
<evidence type="ECO:0000313" key="3">
    <source>
        <dbReference type="EMBL" id="RKP26609.1"/>
    </source>
</evidence>
<dbReference type="Gene3D" id="1.25.40.10">
    <property type="entry name" value="Tetratricopeptide repeat domain"/>
    <property type="match status" value="1"/>
</dbReference>
<proteinExistence type="predicted"/>
<name>A0A4V1J1X8_9FUNG</name>
<dbReference type="InterPro" id="IPR011990">
    <property type="entry name" value="TPR-like_helical_dom_sf"/>
</dbReference>
<dbReference type="EMBL" id="KZ989377">
    <property type="protein sequence ID" value="RKP26609.1"/>
    <property type="molecule type" value="Genomic_DNA"/>
</dbReference>